<evidence type="ECO:0000313" key="1">
    <source>
        <dbReference type="EMBL" id="PTQ28742.1"/>
    </source>
</evidence>
<protein>
    <submittedName>
        <fullName evidence="1">Uncharacterized protein</fullName>
    </submittedName>
</protein>
<dbReference type="EMBL" id="KZ772825">
    <property type="protein sequence ID" value="PTQ28742.1"/>
    <property type="molecule type" value="Genomic_DNA"/>
</dbReference>
<organism evidence="1 2">
    <name type="scientific">Marchantia polymorpha</name>
    <name type="common">Common liverwort</name>
    <name type="synonym">Marchantia aquatica</name>
    <dbReference type="NCBI Taxonomy" id="3197"/>
    <lineage>
        <taxon>Eukaryota</taxon>
        <taxon>Viridiplantae</taxon>
        <taxon>Streptophyta</taxon>
        <taxon>Embryophyta</taxon>
        <taxon>Marchantiophyta</taxon>
        <taxon>Marchantiopsida</taxon>
        <taxon>Marchantiidae</taxon>
        <taxon>Marchantiales</taxon>
        <taxon>Marchantiaceae</taxon>
        <taxon>Marchantia</taxon>
    </lineage>
</organism>
<proteinExistence type="predicted"/>
<evidence type="ECO:0000313" key="2">
    <source>
        <dbReference type="Proteomes" id="UP000244005"/>
    </source>
</evidence>
<accession>A0A2R6W4M8</accession>
<name>A0A2R6W4M8_MARPO</name>
<keyword evidence="2" id="KW-1185">Reference proteome</keyword>
<dbReference type="Proteomes" id="UP000244005">
    <property type="component" value="Unassembled WGS sequence"/>
</dbReference>
<gene>
    <name evidence="1" type="ORF">MARPO_0155s0006</name>
</gene>
<dbReference type="AlphaFoldDB" id="A0A2R6W4M8"/>
<dbReference type="Gramene" id="Mp8g08120.1">
    <property type="protein sequence ID" value="Mp8g08120.1.cds"/>
    <property type="gene ID" value="Mp8g08120"/>
</dbReference>
<reference evidence="2" key="1">
    <citation type="journal article" date="2017" name="Cell">
        <title>Insights into land plant evolution garnered from the Marchantia polymorpha genome.</title>
        <authorList>
            <person name="Bowman J.L."/>
            <person name="Kohchi T."/>
            <person name="Yamato K.T."/>
            <person name="Jenkins J."/>
            <person name="Shu S."/>
            <person name="Ishizaki K."/>
            <person name="Yamaoka S."/>
            <person name="Nishihama R."/>
            <person name="Nakamura Y."/>
            <person name="Berger F."/>
            <person name="Adam C."/>
            <person name="Aki S.S."/>
            <person name="Althoff F."/>
            <person name="Araki T."/>
            <person name="Arteaga-Vazquez M.A."/>
            <person name="Balasubrmanian S."/>
            <person name="Barry K."/>
            <person name="Bauer D."/>
            <person name="Boehm C.R."/>
            <person name="Briginshaw L."/>
            <person name="Caballero-Perez J."/>
            <person name="Catarino B."/>
            <person name="Chen F."/>
            <person name="Chiyoda S."/>
            <person name="Chovatia M."/>
            <person name="Davies K.M."/>
            <person name="Delmans M."/>
            <person name="Demura T."/>
            <person name="Dierschke T."/>
            <person name="Dolan L."/>
            <person name="Dorantes-Acosta A.E."/>
            <person name="Eklund D.M."/>
            <person name="Florent S.N."/>
            <person name="Flores-Sandoval E."/>
            <person name="Fujiyama A."/>
            <person name="Fukuzawa H."/>
            <person name="Galik B."/>
            <person name="Grimanelli D."/>
            <person name="Grimwood J."/>
            <person name="Grossniklaus U."/>
            <person name="Hamada T."/>
            <person name="Haseloff J."/>
            <person name="Hetherington A.J."/>
            <person name="Higo A."/>
            <person name="Hirakawa Y."/>
            <person name="Hundley H.N."/>
            <person name="Ikeda Y."/>
            <person name="Inoue K."/>
            <person name="Inoue S.I."/>
            <person name="Ishida S."/>
            <person name="Jia Q."/>
            <person name="Kakita M."/>
            <person name="Kanazawa T."/>
            <person name="Kawai Y."/>
            <person name="Kawashima T."/>
            <person name="Kennedy M."/>
            <person name="Kinose K."/>
            <person name="Kinoshita T."/>
            <person name="Kohara Y."/>
            <person name="Koide E."/>
            <person name="Komatsu K."/>
            <person name="Kopischke S."/>
            <person name="Kubo M."/>
            <person name="Kyozuka J."/>
            <person name="Lagercrantz U."/>
            <person name="Lin S.S."/>
            <person name="Lindquist E."/>
            <person name="Lipzen A.M."/>
            <person name="Lu C.W."/>
            <person name="De Luna E."/>
            <person name="Martienssen R.A."/>
            <person name="Minamino N."/>
            <person name="Mizutani M."/>
            <person name="Mizutani M."/>
            <person name="Mochizuki N."/>
            <person name="Monte I."/>
            <person name="Mosher R."/>
            <person name="Nagasaki H."/>
            <person name="Nakagami H."/>
            <person name="Naramoto S."/>
            <person name="Nishitani K."/>
            <person name="Ohtani M."/>
            <person name="Okamoto T."/>
            <person name="Okumura M."/>
            <person name="Phillips J."/>
            <person name="Pollak B."/>
            <person name="Reinders A."/>
            <person name="Rovekamp M."/>
            <person name="Sano R."/>
            <person name="Sawa S."/>
            <person name="Schmid M.W."/>
            <person name="Shirakawa M."/>
            <person name="Solano R."/>
            <person name="Spunde A."/>
            <person name="Suetsugu N."/>
            <person name="Sugano S."/>
            <person name="Sugiyama A."/>
            <person name="Sun R."/>
            <person name="Suzuki Y."/>
            <person name="Takenaka M."/>
            <person name="Takezawa D."/>
            <person name="Tomogane H."/>
            <person name="Tsuzuki M."/>
            <person name="Ueda T."/>
            <person name="Umeda M."/>
            <person name="Ward J.M."/>
            <person name="Watanabe Y."/>
            <person name="Yazaki K."/>
            <person name="Yokoyama R."/>
            <person name="Yoshitake Y."/>
            <person name="Yotsui I."/>
            <person name="Zachgo S."/>
            <person name="Schmutz J."/>
        </authorList>
    </citation>
    <scope>NUCLEOTIDE SEQUENCE [LARGE SCALE GENOMIC DNA]</scope>
    <source>
        <strain evidence="2">Tak-1</strain>
    </source>
</reference>
<sequence>MSTSVYPCAIQRSVRQTSRFCAAEENLCEISAEGLRLVSGANARLFRKMGFCGISWRSCHTIINFTETINGMCTWQKRF</sequence>